<keyword evidence="5 7" id="KW-0808">Transferase</keyword>
<feature type="binding site" evidence="8">
    <location>
        <position position="218"/>
    </location>
    <ligand>
        <name>phosphate</name>
        <dbReference type="ChEBI" id="CHEBI:43474"/>
    </ligand>
</feature>
<dbReference type="NCBIfam" id="TIGR01697">
    <property type="entry name" value="PNPH-PUNA-XAPA"/>
    <property type="match status" value="1"/>
</dbReference>
<evidence type="ECO:0000256" key="5">
    <source>
        <dbReference type="ARBA" id="ARBA00022679"/>
    </source>
</evidence>
<dbReference type="FunFam" id="3.40.50.1580:FF:000004">
    <property type="entry name" value="Purine nucleoside phosphorylase"/>
    <property type="match status" value="1"/>
</dbReference>
<dbReference type="UniPathway" id="UPA00606"/>
<dbReference type="PANTHER" id="PTHR11904">
    <property type="entry name" value="METHYLTHIOADENOSINE/PURINE NUCLEOSIDE PHOSPHORYLASE"/>
    <property type="match status" value="1"/>
</dbReference>
<dbReference type="RefSeq" id="WP_061914644.1">
    <property type="nucleotide sequence ID" value="NZ_DF967971.1"/>
</dbReference>
<dbReference type="InterPro" id="IPR035994">
    <property type="entry name" value="Nucleoside_phosphorylase_sf"/>
</dbReference>
<dbReference type="EMBL" id="LGHJ01000010">
    <property type="protein sequence ID" value="KPL77157.1"/>
    <property type="molecule type" value="Genomic_DNA"/>
</dbReference>
<keyword evidence="4 7" id="KW-0328">Glycosyltransferase</keyword>
<evidence type="ECO:0000256" key="7">
    <source>
        <dbReference type="PIRNR" id="PIRNR000477"/>
    </source>
</evidence>
<evidence type="ECO:0000256" key="6">
    <source>
        <dbReference type="ARBA" id="ARBA00048556"/>
    </source>
</evidence>
<dbReference type="PIRSF" id="PIRSF000477">
    <property type="entry name" value="PurNPase"/>
    <property type="match status" value="1"/>
</dbReference>
<evidence type="ECO:0000313" key="10">
    <source>
        <dbReference type="EMBL" id="KPL77157.1"/>
    </source>
</evidence>
<evidence type="ECO:0000256" key="1">
    <source>
        <dbReference type="ARBA" id="ARBA00002678"/>
    </source>
</evidence>
<accession>A0A0P6XPI1</accession>
<dbReference type="EC" id="2.4.2.1" evidence="7"/>
<feature type="binding site" evidence="8">
    <location>
        <position position="33"/>
    </location>
    <ligand>
        <name>phosphate</name>
        <dbReference type="ChEBI" id="CHEBI:43474"/>
    </ligand>
</feature>
<comment type="catalytic activity">
    <reaction evidence="6">
        <text>a purine 2'-deoxy-D-ribonucleoside + phosphate = a purine nucleobase + 2-deoxy-alpha-D-ribose 1-phosphate</text>
        <dbReference type="Rhea" id="RHEA:36431"/>
        <dbReference type="ChEBI" id="CHEBI:26386"/>
        <dbReference type="ChEBI" id="CHEBI:43474"/>
        <dbReference type="ChEBI" id="CHEBI:57259"/>
        <dbReference type="ChEBI" id="CHEBI:142361"/>
        <dbReference type="EC" id="2.4.2.1"/>
    </reaction>
</comment>
<dbReference type="PATRIC" id="fig|360411.5.peg.3347"/>
<comment type="pathway">
    <text evidence="2 7">Purine metabolism; purine nucleoside salvage.</text>
</comment>
<feature type="domain" description="Nucleoside phosphorylase" evidence="9">
    <location>
        <begin position="27"/>
        <end position="276"/>
    </location>
</feature>
<sequence>MSEWITLAEIDEASGFIAKHIHVQPKTGIILGSGLGELAEQIEDAAVIPYAEIPHWPVSTIHGHAGRLIVGRLENQPVMVMQGRAHFYEGYPISRIGFPIRVMQRLGVDGLIVTNAAGAIHPDYLPGDVMLIVDHINLVGMAGMNPLRGPNLDEFGERFPDMSQPYDRNLMDFCRQAASQAGILLREGVYVWLAGPSFESPAELRFLRTIGADAVGMSTVPEVIVARHGKMRVLGISGISNKANLDGSTVTTHEEVLEAGKILVPKLSALIRGVLRQMKA</sequence>
<comment type="similarity">
    <text evidence="3 7">Belongs to the PNP/MTAP phosphorylase family.</text>
</comment>
<proteinExistence type="inferred from homology"/>
<feature type="binding site" evidence="8">
    <location>
        <position position="199"/>
    </location>
    <ligand>
        <name>a purine D-ribonucleoside</name>
        <dbReference type="ChEBI" id="CHEBI:142355"/>
    </ligand>
</feature>
<comment type="function">
    <text evidence="1">The purine nucleoside phosphorylases catalyze the phosphorolytic breakdown of the N-glycosidic bond in the beta-(deoxy)ribonucleoside molecules, with the formation of the corresponding free purine bases and pentose-1-phosphate. Cleaves guanosine, inosine, 2'-deoxyguanosine and 2'-deoxyinosine.</text>
</comment>
<dbReference type="GO" id="GO:0009116">
    <property type="term" value="P:nucleoside metabolic process"/>
    <property type="evidence" value="ECO:0007669"/>
    <property type="project" value="InterPro"/>
</dbReference>
<gene>
    <name evidence="10" type="ORF">AC812_04085</name>
</gene>
<dbReference type="InterPro" id="IPR000845">
    <property type="entry name" value="Nucleoside_phosphorylase_d"/>
</dbReference>
<comment type="caution">
    <text evidence="10">The sequence shown here is derived from an EMBL/GenBank/DDBJ whole genome shotgun (WGS) entry which is preliminary data.</text>
</comment>
<dbReference type="NCBIfam" id="TIGR01700">
    <property type="entry name" value="PNPH"/>
    <property type="match status" value="1"/>
</dbReference>
<protein>
    <recommendedName>
        <fullName evidence="7">Purine nucleoside phosphorylase</fullName>
        <ecNumber evidence="7">2.4.2.1</ecNumber>
    </recommendedName>
    <alternativeName>
        <fullName evidence="7">Inosine-guanosine phosphorylase</fullName>
    </alternativeName>
</protein>
<dbReference type="CDD" id="cd09009">
    <property type="entry name" value="PNP-EcPNPII_like"/>
    <property type="match status" value="1"/>
</dbReference>
<evidence type="ECO:0000256" key="2">
    <source>
        <dbReference type="ARBA" id="ARBA00005058"/>
    </source>
</evidence>
<evidence type="ECO:0000259" key="9">
    <source>
        <dbReference type="Pfam" id="PF01048"/>
    </source>
</evidence>
<name>A0A0P6XPI1_9CHLR</name>
<dbReference type="SUPFAM" id="SSF53167">
    <property type="entry name" value="Purine and uridine phosphorylases"/>
    <property type="match status" value="1"/>
</dbReference>
<dbReference type="PANTHER" id="PTHR11904:SF9">
    <property type="entry name" value="PURINE NUCLEOSIDE PHOSPHORYLASE-RELATED"/>
    <property type="match status" value="1"/>
</dbReference>
<dbReference type="AlphaFoldDB" id="A0A0P6XPI1"/>
<dbReference type="NCBIfam" id="NF006054">
    <property type="entry name" value="PRK08202.1"/>
    <property type="match status" value="1"/>
</dbReference>
<organism evidence="10 11">
    <name type="scientific">Bellilinea caldifistulae</name>
    <dbReference type="NCBI Taxonomy" id="360411"/>
    <lineage>
        <taxon>Bacteria</taxon>
        <taxon>Bacillati</taxon>
        <taxon>Chloroflexota</taxon>
        <taxon>Anaerolineae</taxon>
        <taxon>Anaerolineales</taxon>
        <taxon>Anaerolineaceae</taxon>
        <taxon>Bellilinea</taxon>
    </lineage>
</organism>
<keyword evidence="11" id="KW-1185">Reference proteome</keyword>
<dbReference type="GO" id="GO:0004731">
    <property type="term" value="F:purine-nucleoside phosphorylase activity"/>
    <property type="evidence" value="ECO:0007669"/>
    <property type="project" value="UniProtKB-EC"/>
</dbReference>
<evidence type="ECO:0000256" key="4">
    <source>
        <dbReference type="ARBA" id="ARBA00022676"/>
    </source>
</evidence>
<feature type="binding site" evidence="8">
    <location>
        <begin position="84"/>
        <end position="86"/>
    </location>
    <ligand>
        <name>phosphate</name>
        <dbReference type="ChEBI" id="CHEBI:43474"/>
    </ligand>
</feature>
<dbReference type="Pfam" id="PF01048">
    <property type="entry name" value="PNP_UDP_1"/>
    <property type="match status" value="1"/>
</dbReference>
<evidence type="ECO:0000313" key="11">
    <source>
        <dbReference type="Proteomes" id="UP000050514"/>
    </source>
</evidence>
<dbReference type="Proteomes" id="UP000050514">
    <property type="component" value="Unassembled WGS sequence"/>
</dbReference>
<dbReference type="OrthoDB" id="1523230at2"/>
<evidence type="ECO:0000256" key="3">
    <source>
        <dbReference type="ARBA" id="ARBA00006751"/>
    </source>
</evidence>
<feature type="binding site" evidence="8">
    <location>
        <position position="241"/>
    </location>
    <ligand>
        <name>a purine D-ribonucleoside</name>
        <dbReference type="ChEBI" id="CHEBI:142355"/>
    </ligand>
</feature>
<dbReference type="GO" id="GO:0005737">
    <property type="term" value="C:cytoplasm"/>
    <property type="evidence" value="ECO:0007669"/>
    <property type="project" value="TreeGrafter"/>
</dbReference>
<dbReference type="InterPro" id="IPR011270">
    <property type="entry name" value="Pur_Nuc_Pase_Ino/Guo-sp"/>
</dbReference>
<feature type="binding site" evidence="8">
    <location>
        <position position="64"/>
    </location>
    <ligand>
        <name>phosphate</name>
        <dbReference type="ChEBI" id="CHEBI:43474"/>
    </ligand>
</feature>
<evidence type="ECO:0000256" key="8">
    <source>
        <dbReference type="PIRSR" id="PIRSR000477-2"/>
    </source>
</evidence>
<feature type="binding site" evidence="8">
    <location>
        <position position="116"/>
    </location>
    <ligand>
        <name>phosphate</name>
        <dbReference type="ChEBI" id="CHEBI:43474"/>
    </ligand>
</feature>
<dbReference type="Gene3D" id="3.40.50.1580">
    <property type="entry name" value="Nucleoside phosphorylase domain"/>
    <property type="match status" value="1"/>
</dbReference>
<reference evidence="10 11" key="1">
    <citation type="submission" date="2015-07" db="EMBL/GenBank/DDBJ databases">
        <title>Draft genome of Bellilinea caldifistulae DSM 17877.</title>
        <authorList>
            <person name="Hemp J."/>
            <person name="Ward L.M."/>
            <person name="Pace L.A."/>
            <person name="Fischer W.W."/>
        </authorList>
    </citation>
    <scope>NUCLEOTIDE SEQUENCE [LARGE SCALE GENOMIC DNA]</scope>
    <source>
        <strain evidence="10 11">GOMI-1</strain>
    </source>
</reference>
<dbReference type="InterPro" id="IPR011268">
    <property type="entry name" value="Purine_phosphorylase"/>
</dbReference>
<dbReference type="STRING" id="360411.AC812_04085"/>